<protein>
    <submittedName>
        <fullName evidence="2">Uncharacterized protein</fullName>
    </submittedName>
</protein>
<keyword evidence="3" id="KW-1185">Reference proteome</keyword>
<keyword evidence="1" id="KW-0812">Transmembrane</keyword>
<evidence type="ECO:0000313" key="3">
    <source>
        <dbReference type="Proteomes" id="UP000077469"/>
    </source>
</evidence>
<feature type="transmembrane region" description="Helical" evidence="1">
    <location>
        <begin position="15"/>
        <end position="40"/>
    </location>
</feature>
<evidence type="ECO:0000313" key="2">
    <source>
        <dbReference type="EMBL" id="AJC74914.1"/>
    </source>
</evidence>
<reference evidence="2 3" key="1">
    <citation type="submission" date="2014-01" db="EMBL/GenBank/DDBJ databases">
        <title>Genome sequencing of Thermotog hypogea.</title>
        <authorList>
            <person name="Zhang X."/>
            <person name="Alvare G."/>
            <person name="Fristensky B."/>
            <person name="Chen L."/>
            <person name="Suen T."/>
            <person name="Chen Q."/>
            <person name="Ma K."/>
        </authorList>
    </citation>
    <scope>NUCLEOTIDE SEQUENCE [LARGE SCALE GENOMIC DNA]</scope>
    <source>
        <strain evidence="2 3">DSM 11164</strain>
    </source>
</reference>
<dbReference type="EMBL" id="CP007141">
    <property type="protein sequence ID" value="AJC74914.1"/>
    <property type="molecule type" value="Genomic_DNA"/>
</dbReference>
<dbReference type="Proteomes" id="UP000077469">
    <property type="component" value="Chromosome"/>
</dbReference>
<dbReference type="AlphaFoldDB" id="A0A0X1KUG3"/>
<sequence>MKILSPFLDTFTFQYLGPVCFGSFGASFALIARVSFVLLFRPRYKHFLSKPSM</sequence>
<dbReference type="PaxDb" id="1123384-AJ81_10075"/>
<accession>A0A0X1KUG3</accession>
<keyword evidence="1" id="KW-1133">Transmembrane helix</keyword>
<dbReference type="PATRIC" id="fig|1123384.7.peg.2021"/>
<organism evidence="2 3">
    <name type="scientific">Pseudothermotoga hypogea DSM 11164 = NBRC 106472</name>
    <dbReference type="NCBI Taxonomy" id="1123384"/>
    <lineage>
        <taxon>Bacteria</taxon>
        <taxon>Thermotogati</taxon>
        <taxon>Thermotogota</taxon>
        <taxon>Thermotogae</taxon>
        <taxon>Thermotogales</taxon>
        <taxon>Thermotogaceae</taxon>
        <taxon>Pseudothermotoga</taxon>
    </lineage>
</organism>
<dbReference type="KEGG" id="phy:AJ81_10075"/>
<gene>
    <name evidence="2" type="ORF">AJ81_10075</name>
</gene>
<name>A0A0X1KUG3_9THEM</name>
<proteinExistence type="predicted"/>
<evidence type="ECO:0000256" key="1">
    <source>
        <dbReference type="SAM" id="Phobius"/>
    </source>
</evidence>
<keyword evidence="1" id="KW-0472">Membrane</keyword>